<dbReference type="PaxDb" id="212042-APH_1072"/>
<gene>
    <name evidence="1" type="ordered locus">APH_1072</name>
</gene>
<evidence type="ECO:0000313" key="2">
    <source>
        <dbReference type="Proteomes" id="UP000001943"/>
    </source>
</evidence>
<name>Q2GJ26_ANAPZ</name>
<proteinExistence type="predicted"/>
<keyword evidence="2" id="KW-1185">Reference proteome</keyword>
<dbReference type="AlphaFoldDB" id="Q2GJ26"/>
<dbReference type="KEGG" id="aph:APH_1072"/>
<protein>
    <submittedName>
        <fullName evidence="1">Uncharacterized protein</fullName>
    </submittedName>
</protein>
<dbReference type="EnsemblBacteria" id="ABD43761">
    <property type="protein sequence ID" value="ABD43761"/>
    <property type="gene ID" value="APH_1072"/>
</dbReference>
<evidence type="ECO:0000313" key="1">
    <source>
        <dbReference type="EMBL" id="ABD43761.1"/>
    </source>
</evidence>
<dbReference type="EMBL" id="CP000235">
    <property type="protein sequence ID" value="ABD43761.1"/>
    <property type="molecule type" value="Genomic_DNA"/>
</dbReference>
<dbReference type="Proteomes" id="UP000001943">
    <property type="component" value="Chromosome"/>
</dbReference>
<sequence length="72" mass="7929">MISTLAFAQVIWYIESGLCVPTVGICKPCSHALVWHDAHQVVMRCRSCALKIVGDACIIWHKNVLVCCGVMV</sequence>
<reference evidence="1 2" key="1">
    <citation type="journal article" date="2006" name="PLoS Genet.">
        <title>Comparative genomics of emerging human ehrlichiosis agents.</title>
        <authorList>
            <person name="Dunning Hotopp J.C."/>
            <person name="Lin M."/>
            <person name="Madupu R."/>
            <person name="Crabtree J."/>
            <person name="Angiuoli S.V."/>
            <person name="Eisen J.A."/>
            <person name="Seshadri R."/>
            <person name="Ren Q."/>
            <person name="Wu M."/>
            <person name="Utterback T.R."/>
            <person name="Smith S."/>
            <person name="Lewis M."/>
            <person name="Khouri H."/>
            <person name="Zhang C."/>
            <person name="Niu H."/>
            <person name="Lin Q."/>
            <person name="Ohashi N."/>
            <person name="Zhi N."/>
            <person name="Nelson W."/>
            <person name="Brinkac L.M."/>
            <person name="Dodson R.J."/>
            <person name="Rosovitz M.J."/>
            <person name="Sundaram J."/>
            <person name="Daugherty S.C."/>
            <person name="Davidsen T."/>
            <person name="Durkin A.S."/>
            <person name="Gwinn M."/>
            <person name="Haft D.H."/>
            <person name="Selengut J.D."/>
            <person name="Sullivan S.A."/>
            <person name="Zafar N."/>
            <person name="Zhou L."/>
            <person name="Benahmed F."/>
            <person name="Forberger H."/>
            <person name="Halpin R."/>
            <person name="Mulligan S."/>
            <person name="Robinson J."/>
            <person name="White O."/>
            <person name="Rikihisa Y."/>
            <person name="Tettelin H."/>
        </authorList>
    </citation>
    <scope>NUCLEOTIDE SEQUENCE [LARGE SCALE GENOMIC DNA]</scope>
    <source>
        <strain evidence="1 2">HZ</strain>
    </source>
</reference>
<dbReference type="HOGENOM" id="CLU_2713545_0_0_5"/>
<organism evidence="1 2">
    <name type="scientific">Anaplasma phagocytophilum (strain HZ)</name>
    <dbReference type="NCBI Taxonomy" id="212042"/>
    <lineage>
        <taxon>Bacteria</taxon>
        <taxon>Pseudomonadati</taxon>
        <taxon>Pseudomonadota</taxon>
        <taxon>Alphaproteobacteria</taxon>
        <taxon>Rickettsiales</taxon>
        <taxon>Anaplasmataceae</taxon>
        <taxon>Anaplasma</taxon>
        <taxon>phagocytophilum group</taxon>
    </lineage>
</organism>
<accession>Q2GJ26</accession>